<evidence type="ECO:0000313" key="5">
    <source>
        <dbReference type="EMBL" id="CAF4197366.1"/>
    </source>
</evidence>
<evidence type="ECO:0000256" key="1">
    <source>
        <dbReference type="ARBA" id="ARBA00022857"/>
    </source>
</evidence>
<sequence>MVFFNDMPVVLLDYSDKGALTNALVGQHVVISTVGGEGLFNDFGTTLVEAAIDAGVKWFIPSEFGADYDDPICTTVPPLAIKLGVAKLLRENQSRISHTFITTGMFLDWGSDNGFLGFDIPSRTVTLYDEGKARTSGTILPNIAKAVVAAIHHPEVSLNKRIYIADATFTQQEVLAFFEKYTNTKWTVRHVSTKDKQKEGAEKFAKGNVGEALLDYVRYLVYSGVKVNMLEGRTSNKDLGILTISLDQIVKEAVQRTNPTQQ</sequence>
<dbReference type="InterPro" id="IPR051609">
    <property type="entry name" value="NmrA/Isoflavone_reductase-like"/>
</dbReference>
<dbReference type="Gene3D" id="3.40.50.720">
    <property type="entry name" value="NAD(P)-binding Rossmann-like Domain"/>
    <property type="match status" value="1"/>
</dbReference>
<dbReference type="SUPFAM" id="SSF51735">
    <property type="entry name" value="NAD(P)-binding Rossmann-fold domains"/>
    <property type="match status" value="1"/>
</dbReference>
<protein>
    <recommendedName>
        <fullName evidence="3">NmrA-like domain-containing protein</fullName>
    </recommendedName>
</protein>
<comment type="caution">
    <text evidence="4">The sequence shown here is derived from an EMBL/GenBank/DDBJ whole genome shotgun (WGS) entry which is preliminary data.</text>
</comment>
<gene>
    <name evidence="4" type="ORF">OVA965_LOCUS32511</name>
    <name evidence="5" type="ORF">TMI583_LOCUS33370</name>
</gene>
<keyword evidence="2" id="KW-0560">Oxidoreductase</keyword>
<dbReference type="Proteomes" id="UP000682733">
    <property type="component" value="Unassembled WGS sequence"/>
</dbReference>
<evidence type="ECO:0000313" key="6">
    <source>
        <dbReference type="Proteomes" id="UP000677228"/>
    </source>
</evidence>
<evidence type="ECO:0000259" key="3">
    <source>
        <dbReference type="Pfam" id="PF05368"/>
    </source>
</evidence>
<name>A0A8S2F433_9BILA</name>
<proteinExistence type="predicted"/>
<dbReference type="EMBL" id="CAJNOK010025407">
    <property type="protein sequence ID" value="CAF1389664.1"/>
    <property type="molecule type" value="Genomic_DNA"/>
</dbReference>
<dbReference type="EMBL" id="CAJOBA010047114">
    <property type="protein sequence ID" value="CAF4197366.1"/>
    <property type="molecule type" value="Genomic_DNA"/>
</dbReference>
<dbReference type="GO" id="GO:0016491">
    <property type="term" value="F:oxidoreductase activity"/>
    <property type="evidence" value="ECO:0007669"/>
    <property type="project" value="UniProtKB-KW"/>
</dbReference>
<dbReference type="Proteomes" id="UP000677228">
    <property type="component" value="Unassembled WGS sequence"/>
</dbReference>
<dbReference type="InterPro" id="IPR036291">
    <property type="entry name" value="NAD(P)-bd_dom_sf"/>
</dbReference>
<dbReference type="PANTHER" id="PTHR47706">
    <property type="entry name" value="NMRA-LIKE FAMILY PROTEIN"/>
    <property type="match status" value="1"/>
</dbReference>
<accession>A0A8S2F433</accession>
<keyword evidence="1" id="KW-0521">NADP</keyword>
<dbReference type="Pfam" id="PF05368">
    <property type="entry name" value="NmrA"/>
    <property type="match status" value="1"/>
</dbReference>
<organism evidence="4 6">
    <name type="scientific">Didymodactylos carnosus</name>
    <dbReference type="NCBI Taxonomy" id="1234261"/>
    <lineage>
        <taxon>Eukaryota</taxon>
        <taxon>Metazoa</taxon>
        <taxon>Spiralia</taxon>
        <taxon>Gnathifera</taxon>
        <taxon>Rotifera</taxon>
        <taxon>Eurotatoria</taxon>
        <taxon>Bdelloidea</taxon>
        <taxon>Philodinida</taxon>
        <taxon>Philodinidae</taxon>
        <taxon>Didymodactylos</taxon>
    </lineage>
</organism>
<dbReference type="InterPro" id="IPR008030">
    <property type="entry name" value="NmrA-like"/>
</dbReference>
<dbReference type="AlphaFoldDB" id="A0A8S2F433"/>
<feature type="domain" description="NmrA-like" evidence="3">
    <location>
        <begin position="9"/>
        <end position="198"/>
    </location>
</feature>
<evidence type="ECO:0000256" key="2">
    <source>
        <dbReference type="ARBA" id="ARBA00023002"/>
    </source>
</evidence>
<evidence type="ECO:0000313" key="4">
    <source>
        <dbReference type="EMBL" id="CAF1389664.1"/>
    </source>
</evidence>
<dbReference type="PANTHER" id="PTHR47706:SF9">
    <property type="entry name" value="NMRA-LIKE DOMAIN-CONTAINING PROTEIN-RELATED"/>
    <property type="match status" value="1"/>
</dbReference>
<reference evidence="4" key="1">
    <citation type="submission" date="2021-02" db="EMBL/GenBank/DDBJ databases">
        <authorList>
            <person name="Nowell W R."/>
        </authorList>
    </citation>
    <scope>NUCLEOTIDE SEQUENCE</scope>
</reference>